<dbReference type="GO" id="GO:0016020">
    <property type="term" value="C:membrane"/>
    <property type="evidence" value="ECO:0007669"/>
    <property type="project" value="UniProtKB-SubCell"/>
</dbReference>
<dbReference type="InterPro" id="IPR045863">
    <property type="entry name" value="CorA_TM1_TM2"/>
</dbReference>
<keyword evidence="3 6" id="KW-0812">Transmembrane</keyword>
<keyword evidence="8" id="KW-1185">Reference proteome</keyword>
<dbReference type="GO" id="GO:0046873">
    <property type="term" value="F:metal ion transmembrane transporter activity"/>
    <property type="evidence" value="ECO:0007669"/>
    <property type="project" value="InterPro"/>
</dbReference>
<organism evidence="7 8">
    <name type="scientific">Secundilactobacillus oryzae JCM 18671</name>
    <dbReference type="NCBI Taxonomy" id="1291743"/>
    <lineage>
        <taxon>Bacteria</taxon>
        <taxon>Bacillati</taxon>
        <taxon>Bacillota</taxon>
        <taxon>Bacilli</taxon>
        <taxon>Lactobacillales</taxon>
        <taxon>Lactobacillaceae</taxon>
        <taxon>Secundilactobacillus</taxon>
    </lineage>
</organism>
<feature type="transmembrane region" description="Helical" evidence="6">
    <location>
        <begin position="246"/>
        <end position="265"/>
    </location>
</feature>
<evidence type="ECO:0000256" key="6">
    <source>
        <dbReference type="SAM" id="Phobius"/>
    </source>
</evidence>
<dbReference type="EMBL" id="BBJM01000001">
    <property type="protein sequence ID" value="GAK47029.1"/>
    <property type="molecule type" value="Genomic_DNA"/>
</dbReference>
<dbReference type="eggNOG" id="COG0598">
    <property type="taxonomic scope" value="Bacteria"/>
</dbReference>
<comment type="caution">
    <text evidence="7">The sequence shown here is derived from an EMBL/GenBank/DDBJ whole genome shotgun (WGS) entry which is preliminary data.</text>
</comment>
<proteinExistence type="inferred from homology"/>
<name>A0A081BG61_9LACO</name>
<dbReference type="SUPFAM" id="SSF143865">
    <property type="entry name" value="CorA soluble domain-like"/>
    <property type="match status" value="1"/>
</dbReference>
<dbReference type="RefSeq" id="WP_034525756.1">
    <property type="nucleotide sequence ID" value="NZ_BBJM01000001.1"/>
</dbReference>
<comment type="similarity">
    <text evidence="2">Belongs to the CorA metal ion transporter (MIT) (TC 1.A.35) family.</text>
</comment>
<keyword evidence="4 6" id="KW-1133">Transmembrane helix</keyword>
<evidence type="ECO:0000256" key="1">
    <source>
        <dbReference type="ARBA" id="ARBA00004141"/>
    </source>
</evidence>
<dbReference type="PANTHER" id="PTHR47891">
    <property type="entry name" value="TRANSPORTER-RELATED"/>
    <property type="match status" value="1"/>
</dbReference>
<protein>
    <submittedName>
        <fullName evidence="7">Mg2 transporter protein CorA family protein</fullName>
    </submittedName>
</protein>
<feature type="transmembrane region" description="Helical" evidence="6">
    <location>
        <begin position="277"/>
        <end position="296"/>
    </location>
</feature>
<evidence type="ECO:0000256" key="3">
    <source>
        <dbReference type="ARBA" id="ARBA00022692"/>
    </source>
</evidence>
<dbReference type="Gene3D" id="3.30.460.20">
    <property type="entry name" value="CorA soluble domain-like"/>
    <property type="match status" value="1"/>
</dbReference>
<dbReference type="InterPro" id="IPR045861">
    <property type="entry name" value="CorA_cytoplasmic_dom"/>
</dbReference>
<evidence type="ECO:0000256" key="5">
    <source>
        <dbReference type="ARBA" id="ARBA00023136"/>
    </source>
</evidence>
<dbReference type="AlphaFoldDB" id="A0A081BG61"/>
<comment type="subcellular location">
    <subcellularLocation>
        <location evidence="1">Membrane</location>
        <topology evidence="1">Multi-pass membrane protein</topology>
    </subcellularLocation>
</comment>
<dbReference type="OrthoDB" id="9803416at2"/>
<dbReference type="Pfam" id="PF01544">
    <property type="entry name" value="CorA"/>
    <property type="match status" value="1"/>
</dbReference>
<evidence type="ECO:0000313" key="7">
    <source>
        <dbReference type="EMBL" id="GAK47029.1"/>
    </source>
</evidence>
<dbReference type="STRING" id="1291743.LOSG293_011290"/>
<keyword evidence="5 6" id="KW-0472">Membrane</keyword>
<evidence type="ECO:0000313" key="8">
    <source>
        <dbReference type="Proteomes" id="UP000028700"/>
    </source>
</evidence>
<sequence length="302" mass="35237">MIRTDKSFNDFNWVETEALTDEERTALAEQYGLTEEMITYVTDKDESPHYVYDDDTDNELITLHVPYILDQTKLKYITRPVSFLMHSGNLFTFNESRLEEVNTIFQQVGRDSTTKRADLFILEAMFAMMDSYIPVMRLITRQRNQMDKVLSKNAKNKDLIALSYLRQTLTFFSSAVQLNLDLLNKLGSTHFGKTGDDDRMDGIEDVHIESEQVQRMIEIETQVVERISDTFNSVVNNNLNDIMEILTIWSLTMAVPTILTGFYGMNVHLPFEKWANAWVFIIILSAVFIIWLLMILKFHRRK</sequence>
<accession>A0A081BG61</accession>
<gene>
    <name evidence="7" type="ORF">LOSG293_011290</name>
</gene>
<dbReference type="SUPFAM" id="SSF144083">
    <property type="entry name" value="Magnesium transport protein CorA, transmembrane region"/>
    <property type="match status" value="1"/>
</dbReference>
<dbReference type="PANTHER" id="PTHR47891:SF1">
    <property type="entry name" value="CORA-MAGNESIUM AND COBALT TRANSPORTER"/>
    <property type="match status" value="1"/>
</dbReference>
<evidence type="ECO:0000256" key="2">
    <source>
        <dbReference type="ARBA" id="ARBA00009765"/>
    </source>
</evidence>
<evidence type="ECO:0000256" key="4">
    <source>
        <dbReference type="ARBA" id="ARBA00022989"/>
    </source>
</evidence>
<dbReference type="InterPro" id="IPR047199">
    <property type="entry name" value="CorA-like"/>
</dbReference>
<dbReference type="Gene3D" id="1.20.58.340">
    <property type="entry name" value="Magnesium transport protein CorA, transmembrane region"/>
    <property type="match status" value="2"/>
</dbReference>
<dbReference type="CDD" id="cd12827">
    <property type="entry name" value="EcCorA_ZntB-like_u2"/>
    <property type="match status" value="1"/>
</dbReference>
<reference evidence="7" key="1">
    <citation type="journal article" date="2014" name="Genome Announc.">
        <title>Draft Genome Sequence of Lactobacillus oryzae Strain SG293T.</title>
        <authorList>
            <person name="Tanizawa Y."/>
            <person name="Fujisawa T."/>
            <person name="Mochizuki T."/>
            <person name="Kaminuma E."/>
            <person name="Nakamura Y."/>
            <person name="Tohno M."/>
        </authorList>
    </citation>
    <scope>NUCLEOTIDE SEQUENCE [LARGE SCALE GENOMIC DNA]</scope>
    <source>
        <strain evidence="7">SG293</strain>
    </source>
</reference>
<dbReference type="Proteomes" id="UP000028700">
    <property type="component" value="Unassembled WGS sequence"/>
</dbReference>
<dbReference type="InterPro" id="IPR002523">
    <property type="entry name" value="MgTranspt_CorA/ZnTranspt_ZntB"/>
</dbReference>